<comment type="caution">
    <text evidence="9">The sequence shown here is derived from an EMBL/GenBank/DDBJ whole genome shotgun (WGS) entry which is preliminary data.</text>
</comment>
<dbReference type="PANTHER" id="PTHR38030">
    <property type="entry name" value="PROTOPORPHYRINOGEN IX DEHYDROGENASE [MENAQUINONE]"/>
    <property type="match status" value="1"/>
</dbReference>
<evidence type="ECO:0000256" key="7">
    <source>
        <dbReference type="HAMAP-Rule" id="MF_00853"/>
    </source>
</evidence>
<comment type="pathway">
    <text evidence="7">Porphyrin-containing compound metabolism; protoporphyrin-IX biosynthesis; protoporphyrin-IX from protoporphyrinogen-IX: step 1/1.</text>
</comment>
<dbReference type="NCBIfam" id="NF008316">
    <property type="entry name" value="PRK11104.1"/>
    <property type="match status" value="1"/>
</dbReference>
<dbReference type="UniPathway" id="UPA00251">
    <property type="reaction ID" value="UER00324"/>
</dbReference>
<dbReference type="InterPro" id="IPR008254">
    <property type="entry name" value="Flavodoxin/NO_synth"/>
</dbReference>
<dbReference type="InterPro" id="IPR026816">
    <property type="entry name" value="Flavodoxin_dom"/>
</dbReference>
<dbReference type="EMBL" id="JACIGK010000001">
    <property type="protein sequence ID" value="MBB4264677.1"/>
    <property type="molecule type" value="Genomic_DNA"/>
</dbReference>
<evidence type="ECO:0000259" key="8">
    <source>
        <dbReference type="PROSITE" id="PS50902"/>
    </source>
</evidence>
<accession>A0A7W6W8S3</accession>
<name>A0A7W6W8S3_9PROT</name>
<comment type="subcellular location">
    <subcellularLocation>
        <location evidence="7">Cell membrane</location>
        <topology evidence="7">Peripheral membrane protein</topology>
    </subcellularLocation>
</comment>
<keyword evidence="4 7" id="KW-0560">Oxidoreductase</keyword>
<evidence type="ECO:0000256" key="1">
    <source>
        <dbReference type="ARBA" id="ARBA00022630"/>
    </source>
</evidence>
<keyword evidence="7" id="KW-1003">Cell membrane</keyword>
<proteinExistence type="inferred from homology"/>
<dbReference type="GO" id="GO:0004729">
    <property type="term" value="F:oxygen-dependent protoporphyrinogen oxidase activity"/>
    <property type="evidence" value="ECO:0007669"/>
    <property type="project" value="InterPro"/>
</dbReference>
<dbReference type="Gene3D" id="3.40.50.360">
    <property type="match status" value="1"/>
</dbReference>
<evidence type="ECO:0000256" key="4">
    <source>
        <dbReference type="ARBA" id="ARBA00023002"/>
    </source>
</evidence>
<protein>
    <recommendedName>
        <fullName evidence="7">Protoporphyrinogen IX dehydrogenase [quinone]</fullName>
        <ecNumber evidence="7">1.3.5.3</ecNumber>
    </recommendedName>
    <alternativeName>
        <fullName evidence="7">Protoporphyrinogen IX dehydrogenase [menaquinone]</fullName>
    </alternativeName>
    <alternativeName>
        <fullName evidence="7">Protoporphyrinogen IX dehydrogenase [ubiquinone]</fullName>
    </alternativeName>
    <alternativeName>
        <fullName evidence="7">Protoporphyrinogen oxidase</fullName>
        <shortName evidence="7">PPO</shortName>
    </alternativeName>
</protein>
<evidence type="ECO:0000256" key="5">
    <source>
        <dbReference type="ARBA" id="ARBA00023136"/>
    </source>
</evidence>
<dbReference type="GO" id="GO:0070819">
    <property type="term" value="F:menaquinone-dependent protoporphyrinogen oxidase activity"/>
    <property type="evidence" value="ECO:0007669"/>
    <property type="project" value="UniProtKB-UniRule"/>
</dbReference>
<dbReference type="GO" id="GO:0006782">
    <property type="term" value="P:protoporphyrinogen IX biosynthetic process"/>
    <property type="evidence" value="ECO:0007669"/>
    <property type="project" value="UniProtKB-UniRule"/>
</dbReference>
<keyword evidence="5" id="KW-0472">Membrane</keyword>
<keyword evidence="6 7" id="KW-0627">Porphyrin biosynthesis</keyword>
<comment type="catalytic activity">
    <reaction evidence="7">
        <text>protoporphyrinogen IX + 3 a menaquinone = protoporphyrin IX + 3 a menaquinol</text>
        <dbReference type="Rhea" id="RHEA:27409"/>
        <dbReference type="Rhea" id="RHEA-COMP:9537"/>
        <dbReference type="Rhea" id="RHEA-COMP:9539"/>
        <dbReference type="ChEBI" id="CHEBI:16374"/>
        <dbReference type="ChEBI" id="CHEBI:18151"/>
        <dbReference type="ChEBI" id="CHEBI:57306"/>
        <dbReference type="ChEBI" id="CHEBI:57307"/>
        <dbReference type="EC" id="1.3.5.3"/>
    </reaction>
</comment>
<sequence length="202" mass="21816">MPALEHPLPPDASAPHAGLVRVGFASRDGQSRKIATHIAERLQADGLAAETLDLAAPPPVAQAVAGATLMVVVAAVRYGHHLKEADTFLKAYRAHANAPPLALASVNLTARKPEKQTPETNAYIKKLIARHDLRPVVAAVFAGRLDYPRYRWFDRNIIRLIMWLTGGPTDGTSTIEYTSWPSVDAFAGDILGAARTARETRA</sequence>
<organism evidence="9 10">
    <name type="scientific">Roseospira visakhapatnamensis</name>
    <dbReference type="NCBI Taxonomy" id="390880"/>
    <lineage>
        <taxon>Bacteria</taxon>
        <taxon>Pseudomonadati</taxon>
        <taxon>Pseudomonadota</taxon>
        <taxon>Alphaproteobacteria</taxon>
        <taxon>Rhodospirillales</taxon>
        <taxon>Rhodospirillaceae</taxon>
        <taxon>Roseospira</taxon>
    </lineage>
</organism>
<dbReference type="GO" id="GO:0005886">
    <property type="term" value="C:plasma membrane"/>
    <property type="evidence" value="ECO:0007669"/>
    <property type="project" value="UniProtKB-SubCell"/>
</dbReference>
<feature type="domain" description="Flavodoxin-like" evidence="8">
    <location>
        <begin position="20"/>
        <end position="202"/>
    </location>
</feature>
<dbReference type="InterPro" id="IPR029039">
    <property type="entry name" value="Flavoprotein-like_sf"/>
</dbReference>
<dbReference type="GO" id="GO:0010181">
    <property type="term" value="F:FMN binding"/>
    <property type="evidence" value="ECO:0007669"/>
    <property type="project" value="UniProtKB-UniRule"/>
</dbReference>
<dbReference type="SUPFAM" id="SSF52218">
    <property type="entry name" value="Flavoproteins"/>
    <property type="match status" value="1"/>
</dbReference>
<dbReference type="PANTHER" id="PTHR38030:SF2">
    <property type="entry name" value="PROTOPORPHYRINOGEN IX DEHYDROGENASE [QUINONE]"/>
    <property type="match status" value="1"/>
</dbReference>
<keyword evidence="3 7" id="KW-0547">Nucleotide-binding</keyword>
<dbReference type="Proteomes" id="UP000554286">
    <property type="component" value="Unassembled WGS sequence"/>
</dbReference>
<dbReference type="RefSeq" id="WP_184042300.1">
    <property type="nucleotide sequence ID" value="NZ_JACIGK010000001.1"/>
</dbReference>
<keyword evidence="2 7" id="KW-0288">FMN</keyword>
<dbReference type="Pfam" id="PF12724">
    <property type="entry name" value="Flavodoxin_5"/>
    <property type="match status" value="1"/>
</dbReference>
<comment type="catalytic activity">
    <reaction evidence="7">
        <text>protoporphyrinogen IX + 3 a quinone = protoporphyrin IX + 3 a quinol</text>
        <dbReference type="Rhea" id="RHEA:65032"/>
        <dbReference type="ChEBI" id="CHEBI:24646"/>
        <dbReference type="ChEBI" id="CHEBI:57306"/>
        <dbReference type="ChEBI" id="CHEBI:57307"/>
        <dbReference type="ChEBI" id="CHEBI:132124"/>
        <dbReference type="EC" id="1.3.5.3"/>
    </reaction>
</comment>
<reference evidence="9 10" key="1">
    <citation type="submission" date="2020-08" db="EMBL/GenBank/DDBJ databases">
        <title>Genome sequencing of Purple Non-Sulfur Bacteria from various extreme environments.</title>
        <authorList>
            <person name="Mayer M."/>
        </authorList>
    </citation>
    <scope>NUCLEOTIDE SEQUENCE [LARGE SCALE GENOMIC DNA]</scope>
    <source>
        <strain evidence="9 10">JA131</strain>
    </source>
</reference>
<dbReference type="InterPro" id="IPR052200">
    <property type="entry name" value="Protoporphyrinogen_IX_DH"/>
</dbReference>
<dbReference type="HAMAP" id="MF_00853">
    <property type="entry name" value="HemG"/>
    <property type="match status" value="1"/>
</dbReference>
<comment type="catalytic activity">
    <reaction evidence="7">
        <text>protoporphyrinogen IX + 3 a ubiquinone = protoporphyrin IX + 3 a ubiquinol</text>
        <dbReference type="Rhea" id="RHEA:63936"/>
        <dbReference type="Rhea" id="RHEA-COMP:9565"/>
        <dbReference type="Rhea" id="RHEA-COMP:9566"/>
        <dbReference type="ChEBI" id="CHEBI:16389"/>
        <dbReference type="ChEBI" id="CHEBI:17976"/>
        <dbReference type="ChEBI" id="CHEBI:57306"/>
        <dbReference type="ChEBI" id="CHEBI:57307"/>
    </reaction>
</comment>
<keyword evidence="1 7" id="KW-0285">Flavoprotein</keyword>
<evidence type="ECO:0000313" key="9">
    <source>
        <dbReference type="EMBL" id="MBB4264677.1"/>
    </source>
</evidence>
<gene>
    <name evidence="7" type="primary">hemG</name>
    <name evidence="9" type="ORF">GGD89_000283</name>
</gene>
<dbReference type="EC" id="1.3.5.3" evidence="7"/>
<keyword evidence="10" id="KW-1185">Reference proteome</keyword>
<evidence type="ECO:0000256" key="2">
    <source>
        <dbReference type="ARBA" id="ARBA00022643"/>
    </source>
</evidence>
<comment type="cofactor">
    <cofactor evidence="7">
        <name>FMN</name>
        <dbReference type="ChEBI" id="CHEBI:58210"/>
    </cofactor>
    <text evidence="7">Binds 1 FMN non-covalently per subunit.</text>
</comment>
<evidence type="ECO:0000256" key="6">
    <source>
        <dbReference type="ARBA" id="ARBA00023244"/>
    </source>
</evidence>
<dbReference type="AlphaFoldDB" id="A0A7W6W8S3"/>
<dbReference type="InterPro" id="IPR044264">
    <property type="entry name" value="HemG"/>
</dbReference>
<comment type="similarity">
    <text evidence="7">Belongs to the HemG family.</text>
</comment>
<dbReference type="PROSITE" id="PS50902">
    <property type="entry name" value="FLAVODOXIN_LIKE"/>
    <property type="match status" value="1"/>
</dbReference>
<comment type="function">
    <text evidence="7">Catalyzes the 6-electron oxidation of protoporphyrinogen IX to form protoporphyrin IX; under anaerobic conditions uses menaquinone as an electron acceptor, under aerobic conditions uses ubiquinone as an electron acceptor.</text>
</comment>
<evidence type="ECO:0000313" key="10">
    <source>
        <dbReference type="Proteomes" id="UP000554286"/>
    </source>
</evidence>
<evidence type="ECO:0000256" key="3">
    <source>
        <dbReference type="ARBA" id="ARBA00022741"/>
    </source>
</evidence>